<proteinExistence type="predicted"/>
<protein>
    <submittedName>
        <fullName evidence="1">Uncharacterized protein</fullName>
    </submittedName>
</protein>
<comment type="caution">
    <text evidence="1">The sequence shown here is derived from an EMBL/GenBank/DDBJ whole genome shotgun (WGS) entry which is preliminary data.</text>
</comment>
<reference evidence="1" key="1">
    <citation type="journal article" date="2023" name="G3 (Bethesda)">
        <title>A reference genome for the long-term kleptoplast-retaining sea slug Elysia crispata morphotype clarki.</title>
        <authorList>
            <person name="Eastman K.E."/>
            <person name="Pendleton A.L."/>
            <person name="Shaikh M.A."/>
            <person name="Suttiyut T."/>
            <person name="Ogas R."/>
            <person name="Tomko P."/>
            <person name="Gavelis G."/>
            <person name="Widhalm J.R."/>
            <person name="Wisecaver J.H."/>
        </authorList>
    </citation>
    <scope>NUCLEOTIDE SEQUENCE</scope>
    <source>
        <strain evidence="1">ECLA1</strain>
    </source>
</reference>
<dbReference type="AlphaFoldDB" id="A0AAE1CWS0"/>
<dbReference type="Proteomes" id="UP001283361">
    <property type="component" value="Unassembled WGS sequence"/>
</dbReference>
<evidence type="ECO:0000313" key="1">
    <source>
        <dbReference type="EMBL" id="KAK3740514.1"/>
    </source>
</evidence>
<keyword evidence="2" id="KW-1185">Reference proteome</keyword>
<name>A0AAE1CWS0_9GAST</name>
<organism evidence="1 2">
    <name type="scientific">Elysia crispata</name>
    <name type="common">lettuce slug</name>
    <dbReference type="NCBI Taxonomy" id="231223"/>
    <lineage>
        <taxon>Eukaryota</taxon>
        <taxon>Metazoa</taxon>
        <taxon>Spiralia</taxon>
        <taxon>Lophotrochozoa</taxon>
        <taxon>Mollusca</taxon>
        <taxon>Gastropoda</taxon>
        <taxon>Heterobranchia</taxon>
        <taxon>Euthyneura</taxon>
        <taxon>Panpulmonata</taxon>
        <taxon>Sacoglossa</taxon>
        <taxon>Placobranchoidea</taxon>
        <taxon>Plakobranchidae</taxon>
        <taxon>Elysia</taxon>
    </lineage>
</organism>
<evidence type="ECO:0000313" key="2">
    <source>
        <dbReference type="Proteomes" id="UP001283361"/>
    </source>
</evidence>
<accession>A0AAE1CWS0</accession>
<dbReference type="EMBL" id="JAWDGP010006468">
    <property type="protein sequence ID" value="KAK3740514.1"/>
    <property type="molecule type" value="Genomic_DNA"/>
</dbReference>
<gene>
    <name evidence="1" type="ORF">RRG08_000501</name>
</gene>
<sequence>MVSSLVEGGLRLVREGSISPNQGDDERIISFECGNKTSHQGNNRVCLLTLTARLSVAELNTQRLKSFILLPSTWPMTSCP</sequence>